<sequence length="44" mass="5258">ERTQIEPVFSESKTSVYNYEAVIPRKVQEIILQIFMDRDVRTEV</sequence>
<accession>Q9PSN9</accession>
<protein>
    <submittedName>
        <fullName>Lipovitellin 1, PCDZN=ZN(2+)- and CD(2+)-binding protein</fullName>
    </submittedName>
</protein>
<organism>
    <name type="scientific">Xenopus laevis</name>
    <name type="common">African clawed frog</name>
    <dbReference type="NCBI Taxonomy" id="8355"/>
    <lineage>
        <taxon>Eukaryota</taxon>
        <taxon>Metazoa</taxon>
        <taxon>Chordata</taxon>
        <taxon>Craniata</taxon>
        <taxon>Vertebrata</taxon>
        <taxon>Euteleostomi</taxon>
        <taxon>Amphibia</taxon>
        <taxon>Batrachia</taxon>
        <taxon>Anura</taxon>
        <taxon>Pipoidea</taxon>
        <taxon>Pipidae</taxon>
        <taxon>Xenopodinae</taxon>
        <taxon>Xenopus</taxon>
        <taxon>Xenopus</taxon>
    </lineage>
</organism>
<dbReference type="AlphaFoldDB" id="Q9PSN9"/>
<proteinExistence type="evidence at protein level"/>
<keyword id="KW-0903">Direct protein sequencing</keyword>
<reference key="1">
    <citation type="journal article" date="1995" name="Mol. Reprod. Dev.">
        <title>Xenopus lipovitellin 1 is a Zn(2+)- and Cd(2+)-binding protein.</title>
        <authorList>
            <person name="Sunderman F.W. Jr"/>
            <person name="Antonijczuk K."/>
            <person name="Antonijczuk A."/>
            <person name="Grbac-Ivankovic S."/>
            <person name="Varghese A.H."/>
            <person name="Korza G."/>
            <person name="Ozols J."/>
        </authorList>
    </citation>
    <scope>PROTEIN SEQUENCE</scope>
</reference>
<name>Q9PSN9_XENLA</name>